<dbReference type="eggNOG" id="KOG2107">
    <property type="taxonomic scope" value="Eukaryota"/>
</dbReference>
<evidence type="ECO:0000313" key="2">
    <source>
        <dbReference type="WBParaSite" id="EN70_9360"/>
    </source>
</evidence>
<sequence>MEQCPFGDRRLPHHIFPPKLYTTDQLKALTGVISYKVDVDDTNAMKKRISRVKAERKFTGSDIFSFNQNVNEFEKKLEQFYEPITKDVDSAFLIMDGSAFYDIEVGEDDWIRINVERCDFIIIPSGRNYRFTLTTENNVVIQRFFATKNMTQQG</sequence>
<dbReference type="InterPro" id="IPR004313">
    <property type="entry name" value="ARD"/>
</dbReference>
<organism evidence="1 2">
    <name type="scientific">Loa loa</name>
    <name type="common">Eye worm</name>
    <name type="synonym">Filaria loa</name>
    <dbReference type="NCBI Taxonomy" id="7209"/>
    <lineage>
        <taxon>Eukaryota</taxon>
        <taxon>Metazoa</taxon>
        <taxon>Ecdysozoa</taxon>
        <taxon>Nematoda</taxon>
        <taxon>Chromadorea</taxon>
        <taxon>Rhabditida</taxon>
        <taxon>Spirurina</taxon>
        <taxon>Spiruromorpha</taxon>
        <taxon>Filarioidea</taxon>
        <taxon>Onchocercidae</taxon>
        <taxon>Loa</taxon>
    </lineage>
</organism>
<dbReference type="PANTHER" id="PTHR23418">
    <property type="entry name" value="ACIREDUCTONE DIOXYGENASE"/>
    <property type="match status" value="1"/>
</dbReference>
<dbReference type="Proteomes" id="UP000095285">
    <property type="component" value="Unassembled WGS sequence"/>
</dbReference>
<dbReference type="SUPFAM" id="SSF51182">
    <property type="entry name" value="RmlC-like cupins"/>
    <property type="match status" value="1"/>
</dbReference>
<reference evidence="1" key="1">
    <citation type="submission" date="2012-04" db="EMBL/GenBank/DDBJ databases">
        <title>The Genome Sequence of Loa loa.</title>
        <authorList>
            <consortium name="The Broad Institute Genome Sequencing Platform"/>
            <consortium name="Broad Institute Genome Sequencing Center for Infectious Disease"/>
            <person name="Nutman T.B."/>
            <person name="Fink D.L."/>
            <person name="Russ C."/>
            <person name="Young S."/>
            <person name="Zeng Q."/>
            <person name="Gargeya S."/>
            <person name="Alvarado L."/>
            <person name="Berlin A."/>
            <person name="Chapman S.B."/>
            <person name="Chen Z."/>
            <person name="Freedman E."/>
            <person name="Gellesch M."/>
            <person name="Goldberg J."/>
            <person name="Griggs A."/>
            <person name="Gujja S."/>
            <person name="Heilman E.R."/>
            <person name="Heiman D."/>
            <person name="Howarth C."/>
            <person name="Mehta T."/>
            <person name="Neiman D."/>
            <person name="Pearson M."/>
            <person name="Roberts A."/>
            <person name="Saif S."/>
            <person name="Shea T."/>
            <person name="Shenoy N."/>
            <person name="Sisk P."/>
            <person name="Stolte C."/>
            <person name="Sykes S."/>
            <person name="White J."/>
            <person name="Yandava C."/>
            <person name="Haas B."/>
            <person name="Henn M.R."/>
            <person name="Nusbaum C."/>
            <person name="Birren B."/>
        </authorList>
    </citation>
    <scope>NUCLEOTIDE SEQUENCE [LARGE SCALE GENOMIC DNA]</scope>
</reference>
<dbReference type="AlphaFoldDB" id="A0A1I7W3R8"/>
<accession>A0A1I7W3R8</accession>
<protein>
    <submittedName>
        <fullName evidence="2">Acireductone dioxygenase homolog</fullName>
    </submittedName>
</protein>
<dbReference type="WBParaSite" id="EN70_9360">
    <property type="protein sequence ID" value="EN70_9360"/>
    <property type="gene ID" value="EN70_9360"/>
</dbReference>
<reference evidence="2" key="2">
    <citation type="submission" date="2016-11" db="UniProtKB">
        <authorList>
            <consortium name="WormBaseParasite"/>
        </authorList>
    </citation>
    <scope>IDENTIFICATION</scope>
</reference>
<dbReference type="Pfam" id="PF03079">
    <property type="entry name" value="ARD"/>
    <property type="match status" value="1"/>
</dbReference>
<proteinExistence type="predicted"/>
<dbReference type="CDD" id="cd02232">
    <property type="entry name" value="cupin_ARD"/>
    <property type="match status" value="1"/>
</dbReference>
<keyword evidence="1" id="KW-1185">Reference proteome</keyword>
<dbReference type="PANTHER" id="PTHR23418:SF10">
    <property type="entry name" value="INACTIVE ACIREDUCTONE DIOXYGENASE 1-RELATED"/>
    <property type="match status" value="1"/>
</dbReference>
<dbReference type="GO" id="GO:0006555">
    <property type="term" value="P:methionine metabolic process"/>
    <property type="evidence" value="ECO:0007669"/>
    <property type="project" value="TreeGrafter"/>
</dbReference>
<dbReference type="STRING" id="7209.A0A1I7W3R8"/>
<evidence type="ECO:0000313" key="1">
    <source>
        <dbReference type="Proteomes" id="UP000095285"/>
    </source>
</evidence>
<dbReference type="InterPro" id="IPR014710">
    <property type="entry name" value="RmlC-like_jellyroll"/>
</dbReference>
<name>A0A1I7W3R8_LOALO</name>
<dbReference type="InterPro" id="IPR011051">
    <property type="entry name" value="RmlC_Cupin_sf"/>
</dbReference>
<dbReference type="GO" id="GO:0010309">
    <property type="term" value="F:acireductone dioxygenase [iron(II)-requiring] activity"/>
    <property type="evidence" value="ECO:0007669"/>
    <property type="project" value="InterPro"/>
</dbReference>
<dbReference type="Gene3D" id="2.60.120.10">
    <property type="entry name" value="Jelly Rolls"/>
    <property type="match status" value="1"/>
</dbReference>